<dbReference type="STRING" id="1054147.F4PXY2"/>
<dbReference type="AlphaFoldDB" id="F4PXY2"/>
<protein>
    <submittedName>
        <fullName evidence="5">DDT domain-containing protein</fullName>
    </submittedName>
</protein>
<feature type="compositionally biased region" description="Acidic residues" evidence="3">
    <location>
        <begin position="295"/>
        <end position="308"/>
    </location>
</feature>
<evidence type="ECO:0000256" key="2">
    <source>
        <dbReference type="ARBA" id="ARBA00023242"/>
    </source>
</evidence>
<dbReference type="RefSeq" id="XP_004357936.1">
    <property type="nucleotide sequence ID" value="XM_004357879.1"/>
</dbReference>
<accession>F4PXY2</accession>
<feature type="compositionally biased region" description="Basic and acidic residues" evidence="3">
    <location>
        <begin position="284"/>
        <end position="294"/>
    </location>
</feature>
<dbReference type="PROSITE" id="PS50827">
    <property type="entry name" value="DDT"/>
    <property type="match status" value="1"/>
</dbReference>
<feature type="compositionally biased region" description="Low complexity" evidence="3">
    <location>
        <begin position="459"/>
        <end position="491"/>
    </location>
</feature>
<dbReference type="OMA" id="QRINYQQ"/>
<name>F4PXY2_CACFS</name>
<dbReference type="GO" id="GO:0031213">
    <property type="term" value="C:RSF complex"/>
    <property type="evidence" value="ECO:0007669"/>
    <property type="project" value="InterPro"/>
</dbReference>
<feature type="compositionally biased region" description="Polar residues" evidence="3">
    <location>
        <begin position="331"/>
        <end position="346"/>
    </location>
</feature>
<dbReference type="GO" id="GO:0006355">
    <property type="term" value="P:regulation of DNA-templated transcription"/>
    <property type="evidence" value="ECO:0007669"/>
    <property type="project" value="InterPro"/>
</dbReference>
<dbReference type="PANTHER" id="PTHR14296:SF3">
    <property type="entry name" value="DIKAR, ISOFORM F"/>
    <property type="match status" value="1"/>
</dbReference>
<feature type="compositionally biased region" description="Low complexity" evidence="3">
    <location>
        <begin position="504"/>
        <end position="513"/>
    </location>
</feature>
<evidence type="ECO:0000259" key="4">
    <source>
        <dbReference type="PROSITE" id="PS50827"/>
    </source>
</evidence>
<comment type="subcellular location">
    <subcellularLocation>
        <location evidence="1">Nucleus</location>
    </subcellularLocation>
</comment>
<dbReference type="EMBL" id="GL883014">
    <property type="protein sequence ID" value="EGG19642.1"/>
    <property type="molecule type" value="Genomic_DNA"/>
</dbReference>
<keyword evidence="6" id="KW-1185">Reference proteome</keyword>
<organism evidence="5 6">
    <name type="scientific">Cavenderia fasciculata</name>
    <name type="common">Slime mold</name>
    <name type="synonym">Dictyostelium fasciculatum</name>
    <dbReference type="NCBI Taxonomy" id="261658"/>
    <lineage>
        <taxon>Eukaryota</taxon>
        <taxon>Amoebozoa</taxon>
        <taxon>Evosea</taxon>
        <taxon>Eumycetozoa</taxon>
        <taxon>Dictyostelia</taxon>
        <taxon>Acytosteliales</taxon>
        <taxon>Cavenderiaceae</taxon>
        <taxon>Cavenderia</taxon>
    </lineage>
</organism>
<sequence length="592" mass="67884">MSLDIVAAKNQLRSMWQLPYTYRFISHFKDALHVNAFHIDDLENALVTPEANHSFLSELFIPMMKPIVKPKQGAITNLNWEDYIKIEIEKKINPNPFFAQYAETNPFIDEHFSHLELKDRLLILKCICDWNLAKNKLIQELVSSPEQDPDELRLSPVGQDKDRCTYWFFGDDQRLWKETPPPALPLSQRGRKSIQNQQLGAKPCQWELQCASKESWEKFVDDMTESEIQCEKQLAENIGEFLDGVLTKINNRMRSQRRAQVPPPRPIRSLRLLEQNLKKLEQEKLEEERRKLEGDSSDEEEEDDEEELTGYGLRRRTVAARQAANAKPTPITHTSSGRRIVNSRSNDAYAGVQSLTSKYKQQDEEMVDYENDNENQNQNNNNNSNGKSHRDHFSDDEDDQQYKDGEEEEEEEENGSPKKQQKTNGHTDNVDNNNNNEQPPKPTTPLKFKVVFKTPLKPNSQDNNNNNNNNNIDNSSNTNSYENGNNNLESSFIEVGNNTPLPKQNENQINNNNNKDDVLDTSMVDILNTPDKPIPIPMSTASTSTLTSISNSINNQQQQAKQLTTMVSTSNTYNNNCLTELNVENLPTSGQQ</sequence>
<dbReference type="Pfam" id="PF02791">
    <property type="entry name" value="DDT"/>
    <property type="match status" value="1"/>
</dbReference>
<proteinExistence type="predicted"/>
<evidence type="ECO:0000256" key="3">
    <source>
        <dbReference type="SAM" id="MobiDB-lite"/>
    </source>
</evidence>
<dbReference type="Proteomes" id="UP000007797">
    <property type="component" value="Unassembled WGS sequence"/>
</dbReference>
<feature type="domain" description="DDT" evidence="4">
    <location>
        <begin position="12"/>
        <end position="73"/>
    </location>
</feature>
<evidence type="ECO:0000313" key="5">
    <source>
        <dbReference type="EMBL" id="EGG19642.1"/>
    </source>
</evidence>
<dbReference type="OrthoDB" id="303107at2759"/>
<dbReference type="KEGG" id="dfa:DFA_00220"/>
<feature type="compositionally biased region" description="Low complexity" evidence="3">
    <location>
        <begin position="423"/>
        <end position="438"/>
    </location>
</feature>
<dbReference type="InterPro" id="IPR028938">
    <property type="entry name" value="Rsf1-like"/>
</dbReference>
<gene>
    <name evidence="5" type="ORF">DFA_00220</name>
</gene>
<dbReference type="PANTHER" id="PTHR14296">
    <property type="entry name" value="REMODELING AND SPACING FACTOR 1"/>
    <property type="match status" value="1"/>
</dbReference>
<dbReference type="GeneID" id="14871736"/>
<feature type="region of interest" description="Disordered" evidence="3">
    <location>
        <begin position="372"/>
        <end position="517"/>
    </location>
</feature>
<dbReference type="InterPro" id="IPR018501">
    <property type="entry name" value="DDT_dom"/>
</dbReference>
<feature type="compositionally biased region" description="Low complexity" evidence="3">
    <location>
        <begin position="374"/>
        <end position="385"/>
    </location>
</feature>
<evidence type="ECO:0000313" key="6">
    <source>
        <dbReference type="Proteomes" id="UP000007797"/>
    </source>
</evidence>
<evidence type="ECO:0000256" key="1">
    <source>
        <dbReference type="ARBA" id="ARBA00004123"/>
    </source>
</evidence>
<feature type="compositionally biased region" description="Acidic residues" evidence="3">
    <location>
        <begin position="394"/>
        <end position="414"/>
    </location>
</feature>
<keyword evidence="2" id="KW-0539">Nucleus</keyword>
<feature type="region of interest" description="Disordered" evidence="3">
    <location>
        <begin position="284"/>
        <end position="351"/>
    </location>
</feature>
<reference evidence="6" key="1">
    <citation type="journal article" date="2011" name="Genome Res.">
        <title>Phylogeny-wide analysis of social amoeba genomes highlights ancient origins for complex intercellular communication.</title>
        <authorList>
            <person name="Heidel A.J."/>
            <person name="Lawal H.M."/>
            <person name="Felder M."/>
            <person name="Schilde C."/>
            <person name="Helps N.R."/>
            <person name="Tunggal B."/>
            <person name="Rivero F."/>
            <person name="John U."/>
            <person name="Schleicher M."/>
            <person name="Eichinger L."/>
            <person name="Platzer M."/>
            <person name="Noegel A.A."/>
            <person name="Schaap P."/>
            <person name="Gloeckner G."/>
        </authorList>
    </citation>
    <scope>NUCLEOTIDE SEQUENCE [LARGE SCALE GENOMIC DNA]</scope>
    <source>
        <strain evidence="6">SH3</strain>
    </source>
</reference>